<dbReference type="AlphaFoldDB" id="A0A9Q9AZ67"/>
<keyword evidence="2" id="KW-1133">Transmembrane helix</keyword>
<keyword evidence="4" id="KW-1185">Reference proteome</keyword>
<gene>
    <name evidence="3" type="ORF">Slin15195_G077450</name>
</gene>
<evidence type="ECO:0000313" key="4">
    <source>
        <dbReference type="Proteomes" id="UP001056384"/>
    </source>
</evidence>
<reference evidence="3" key="1">
    <citation type="submission" date="2022-06" db="EMBL/GenBank/DDBJ databases">
        <title>Complete genome sequences of two strains of the flax pathogen Septoria linicola.</title>
        <authorList>
            <person name="Lapalu N."/>
            <person name="Simon A."/>
            <person name="Demenou B."/>
            <person name="Paumier D."/>
            <person name="Guillot M.-P."/>
            <person name="Gout L."/>
            <person name="Valade R."/>
        </authorList>
    </citation>
    <scope>NUCLEOTIDE SEQUENCE</scope>
    <source>
        <strain evidence="3">SE15195</strain>
    </source>
</reference>
<feature type="transmembrane region" description="Helical" evidence="2">
    <location>
        <begin position="233"/>
        <end position="260"/>
    </location>
</feature>
<evidence type="ECO:0000256" key="2">
    <source>
        <dbReference type="SAM" id="Phobius"/>
    </source>
</evidence>
<name>A0A9Q9AZ67_9PEZI</name>
<accession>A0A9Q9AZ67</accession>
<organism evidence="3 4">
    <name type="scientific">Septoria linicola</name>
    <dbReference type="NCBI Taxonomy" id="215465"/>
    <lineage>
        <taxon>Eukaryota</taxon>
        <taxon>Fungi</taxon>
        <taxon>Dikarya</taxon>
        <taxon>Ascomycota</taxon>
        <taxon>Pezizomycotina</taxon>
        <taxon>Dothideomycetes</taxon>
        <taxon>Dothideomycetidae</taxon>
        <taxon>Mycosphaerellales</taxon>
        <taxon>Mycosphaerellaceae</taxon>
        <taxon>Septoria</taxon>
    </lineage>
</organism>
<keyword evidence="2" id="KW-0472">Membrane</keyword>
<feature type="region of interest" description="Disordered" evidence="1">
    <location>
        <begin position="1"/>
        <end position="21"/>
    </location>
</feature>
<dbReference type="EMBL" id="CP099423">
    <property type="protein sequence ID" value="USW54426.1"/>
    <property type="molecule type" value="Genomic_DNA"/>
</dbReference>
<proteinExistence type="predicted"/>
<keyword evidence="2" id="KW-0812">Transmembrane</keyword>
<evidence type="ECO:0000256" key="1">
    <source>
        <dbReference type="SAM" id="MobiDB-lite"/>
    </source>
</evidence>
<protein>
    <submittedName>
        <fullName evidence="3">Uncharacterized protein</fullName>
    </submittedName>
</protein>
<feature type="transmembrane region" description="Helical" evidence="2">
    <location>
        <begin position="280"/>
        <end position="298"/>
    </location>
</feature>
<dbReference type="Proteomes" id="UP001056384">
    <property type="component" value="Chromosome 6"/>
</dbReference>
<sequence length="325" mass="36711">MTSTQARSPSEEASVGSGKDMTGNAFLSLSAAIESKLPSTENTTPGSRRMTEFMNLPFEIRLMVYEEWMHIDPPIIAYGGLLQHTLLELSPRPAPPGCRLLHILFHTAPLIVMSDRELSHDLEAEMPFLQLHDQVCGRDRRWSLRLDFASIYDPKWMIDREDLLQDWESLKRRVLKEGIYGDTDSVRYMTCDQDWTAMLETRQNILVDNCRTVHLNVDLDDSLLVKDHVSEDLGYIVSAFVMMVMTVTISMIFVVITALYQAEFKVGPDNIVRVVVPESPAAVISGLAVGVLVSWMTFAMMPKGWNRAEEVEKFKALITPDEGGE</sequence>
<evidence type="ECO:0000313" key="3">
    <source>
        <dbReference type="EMBL" id="USW54426.1"/>
    </source>
</evidence>